<dbReference type="InterPro" id="IPR016032">
    <property type="entry name" value="Sig_transdc_resp-reg_C-effctor"/>
</dbReference>
<keyword evidence="5" id="KW-0812">Transmembrane</keyword>
<sequence>MSDSGEDGDTVTETDRAGTDSARAAEPDAEATHEERSRWPRGSFFVPLAFLGLGVYRAWIEIVFVGSFTSFPAAFGGVAGLSVRDLFDWSMVATAIFCTLLARKISPFFNKPFLFAFGGLLLVTSTVLMFASCWVPDITSLAKVPAAVLGGVGIALVILVWSELYSCLNPLRVALYYSASIVVGALIIYVYRGFYLPWLFALTALLPVISLIAAWRGFESLPAPELPSVTWMRFSVPWKAVLFMAAYAFGYGLMEGGMYEGAFGPHSAPGTVAVAALVFIGVALRGGRFDFSIIYRVALPLVVVAFTLVPLFGNVQGAAASFCMAGAYTAQSIIIMLIMANICYRFGVSAIWLFGIERSVRQIAMWLGRTTADVAESANLLGDGGGAAVSLLAVLAVVVATTILLSERDLSSRWGANFLSGGMDSAAAIRKQELADRCAEISRQYKLSAREEEVLLLLAQHKTVGIIERELLIANGTAKAHVRHIYQKLNIHTRNELFDLLGADPRP</sequence>
<organism evidence="7">
    <name type="scientific">Muribaculaceae bacterium Z82</name>
    <dbReference type="NCBI Taxonomy" id="2304548"/>
    <lineage>
        <taxon>Bacteria</taxon>
        <taxon>Pseudomonadati</taxon>
        <taxon>Bacteroidota</taxon>
        <taxon>Bacteroidia</taxon>
        <taxon>Bacteroidales</taxon>
        <taxon>Muribaculaceae</taxon>
    </lineage>
</organism>
<evidence type="ECO:0000259" key="6">
    <source>
        <dbReference type="PROSITE" id="PS50043"/>
    </source>
</evidence>
<dbReference type="InterPro" id="IPR036388">
    <property type="entry name" value="WH-like_DNA-bd_sf"/>
</dbReference>
<feature type="transmembrane region" description="Helical" evidence="5">
    <location>
        <begin position="197"/>
        <end position="215"/>
    </location>
</feature>
<dbReference type="AlphaFoldDB" id="A0A7C9JDR8"/>
<dbReference type="GO" id="GO:0003677">
    <property type="term" value="F:DNA binding"/>
    <property type="evidence" value="ECO:0007669"/>
    <property type="project" value="UniProtKB-KW"/>
</dbReference>
<name>A0A7C9JDR8_9BACT</name>
<gene>
    <name evidence="7" type="ORF">D1639_06585</name>
</gene>
<dbReference type="GO" id="GO:0006355">
    <property type="term" value="P:regulation of DNA-templated transcription"/>
    <property type="evidence" value="ECO:0007669"/>
    <property type="project" value="InterPro"/>
</dbReference>
<keyword evidence="5" id="KW-1133">Transmembrane helix</keyword>
<accession>A0A7C9JDR8</accession>
<feature type="compositionally biased region" description="Acidic residues" evidence="4">
    <location>
        <begin position="1"/>
        <end position="12"/>
    </location>
</feature>
<evidence type="ECO:0000256" key="5">
    <source>
        <dbReference type="SAM" id="Phobius"/>
    </source>
</evidence>
<evidence type="ECO:0000256" key="1">
    <source>
        <dbReference type="ARBA" id="ARBA00023015"/>
    </source>
</evidence>
<dbReference type="SMART" id="SM00421">
    <property type="entry name" value="HTH_LUXR"/>
    <property type="match status" value="1"/>
</dbReference>
<feature type="region of interest" description="Disordered" evidence="4">
    <location>
        <begin position="1"/>
        <end position="35"/>
    </location>
</feature>
<feature type="transmembrane region" description="Helical" evidence="5">
    <location>
        <begin position="114"/>
        <end position="135"/>
    </location>
</feature>
<feature type="transmembrane region" description="Helical" evidence="5">
    <location>
        <begin position="173"/>
        <end position="191"/>
    </location>
</feature>
<proteinExistence type="predicted"/>
<feature type="transmembrane region" description="Helical" evidence="5">
    <location>
        <begin position="387"/>
        <end position="405"/>
    </location>
</feature>
<feature type="transmembrane region" description="Helical" evidence="5">
    <location>
        <begin position="236"/>
        <end position="254"/>
    </location>
</feature>
<feature type="transmembrane region" description="Helical" evidence="5">
    <location>
        <begin position="266"/>
        <end position="284"/>
    </location>
</feature>
<dbReference type="SUPFAM" id="SSF46894">
    <property type="entry name" value="C-terminal effector domain of the bipartite response regulators"/>
    <property type="match status" value="1"/>
</dbReference>
<evidence type="ECO:0000256" key="2">
    <source>
        <dbReference type="ARBA" id="ARBA00023125"/>
    </source>
</evidence>
<evidence type="ECO:0000256" key="3">
    <source>
        <dbReference type="ARBA" id="ARBA00023163"/>
    </source>
</evidence>
<keyword evidence="1" id="KW-0805">Transcription regulation</keyword>
<dbReference type="PROSITE" id="PS50043">
    <property type="entry name" value="HTH_LUXR_2"/>
    <property type="match status" value="1"/>
</dbReference>
<reference evidence="7" key="1">
    <citation type="submission" date="2018-08" db="EMBL/GenBank/DDBJ databases">
        <title>Murine metabolic-syndrome-specific gut microbial biobank.</title>
        <authorList>
            <person name="Liu C."/>
        </authorList>
    </citation>
    <scope>NUCLEOTIDE SEQUENCE [LARGE SCALE GENOMIC DNA]</scope>
    <source>
        <strain evidence="7">Z82</strain>
    </source>
</reference>
<evidence type="ECO:0000256" key="4">
    <source>
        <dbReference type="SAM" id="MobiDB-lite"/>
    </source>
</evidence>
<protein>
    <submittedName>
        <fullName evidence="7">DNA-binding response regulator</fullName>
    </submittedName>
</protein>
<keyword evidence="5" id="KW-0472">Membrane</keyword>
<keyword evidence="2 7" id="KW-0238">DNA-binding</keyword>
<dbReference type="CDD" id="cd06170">
    <property type="entry name" value="LuxR_C_like"/>
    <property type="match status" value="1"/>
</dbReference>
<keyword evidence="3" id="KW-0804">Transcription</keyword>
<feature type="compositionally biased region" description="Basic and acidic residues" evidence="4">
    <location>
        <begin position="13"/>
        <end position="35"/>
    </location>
</feature>
<dbReference type="PANTHER" id="PTHR44688:SF16">
    <property type="entry name" value="DNA-BINDING TRANSCRIPTIONAL ACTIVATOR DEVR_DOSR"/>
    <property type="match status" value="1"/>
</dbReference>
<dbReference type="Gene3D" id="1.10.10.10">
    <property type="entry name" value="Winged helix-like DNA-binding domain superfamily/Winged helix DNA-binding domain"/>
    <property type="match status" value="1"/>
</dbReference>
<dbReference type="PANTHER" id="PTHR44688">
    <property type="entry name" value="DNA-BINDING TRANSCRIPTIONAL ACTIVATOR DEVR_DOSR"/>
    <property type="match status" value="1"/>
</dbReference>
<dbReference type="Pfam" id="PF00196">
    <property type="entry name" value="GerE"/>
    <property type="match status" value="1"/>
</dbReference>
<feature type="transmembrane region" description="Helical" evidence="5">
    <location>
        <begin position="141"/>
        <end position="161"/>
    </location>
</feature>
<feature type="domain" description="HTH luxR-type" evidence="6">
    <location>
        <begin position="440"/>
        <end position="505"/>
    </location>
</feature>
<dbReference type="InterPro" id="IPR000792">
    <property type="entry name" value="Tscrpt_reg_LuxR_C"/>
</dbReference>
<feature type="transmembrane region" description="Helical" evidence="5">
    <location>
        <begin position="293"/>
        <end position="312"/>
    </location>
</feature>
<dbReference type="EMBL" id="QWKH01000041">
    <property type="protein sequence ID" value="NBI34701.1"/>
    <property type="molecule type" value="Genomic_DNA"/>
</dbReference>
<comment type="caution">
    <text evidence="7">The sequence shown here is derived from an EMBL/GenBank/DDBJ whole genome shotgun (WGS) entry which is preliminary data.</text>
</comment>
<evidence type="ECO:0000313" key="7">
    <source>
        <dbReference type="EMBL" id="NBI34701.1"/>
    </source>
</evidence>